<dbReference type="InterPro" id="IPR018537">
    <property type="entry name" value="Peptidoglycan-bd_3"/>
</dbReference>
<dbReference type="Pfam" id="PF09374">
    <property type="entry name" value="PG_binding_3"/>
    <property type="match status" value="1"/>
</dbReference>
<feature type="domain" description="Peptidoglycan binding" evidence="2">
    <location>
        <begin position="131"/>
        <end position="204"/>
    </location>
</feature>
<dbReference type="Gene3D" id="1.20.141.10">
    <property type="entry name" value="Chitosanase, subunit A, domain 1"/>
    <property type="match status" value="1"/>
</dbReference>
<reference evidence="3 4" key="1">
    <citation type="submission" date="2015-10" db="EMBL/GenBank/DDBJ databases">
        <title>Conservation of the essential genome among Caulobacter and Brevundimonas species.</title>
        <authorList>
            <person name="Scott D."/>
            <person name="Ely B."/>
        </authorList>
    </citation>
    <scope>NUCLEOTIDE SEQUENCE [LARGE SCALE GENOMIC DNA]</scope>
    <source>
        <strain evidence="3 4">CB4</strain>
    </source>
</reference>
<dbReference type="SUPFAM" id="SSF53955">
    <property type="entry name" value="Lysozyme-like"/>
    <property type="match status" value="1"/>
</dbReference>
<dbReference type="EMBL" id="CP013002">
    <property type="protein sequence ID" value="ALL14279.1"/>
    <property type="molecule type" value="Genomic_DNA"/>
</dbReference>
<dbReference type="KEGG" id="chq:AQ619_13515"/>
<accession>A0A0P0P1N6</accession>
<evidence type="ECO:0000259" key="1">
    <source>
        <dbReference type="Pfam" id="PF05838"/>
    </source>
</evidence>
<organism evidence="3 4">
    <name type="scientific">Caulobacter henricii</name>
    <dbReference type="NCBI Taxonomy" id="69395"/>
    <lineage>
        <taxon>Bacteria</taxon>
        <taxon>Pseudomonadati</taxon>
        <taxon>Pseudomonadota</taxon>
        <taxon>Alphaproteobacteria</taxon>
        <taxon>Caulobacterales</taxon>
        <taxon>Caulobacteraceae</taxon>
        <taxon>Caulobacter</taxon>
    </lineage>
</organism>
<dbReference type="InterPro" id="IPR008565">
    <property type="entry name" value="TtsA-like_GH18_dom"/>
</dbReference>
<sequence>MNASDPATVSRPEGWTADHDARWAQLFARLIRIEGGYVNDKFDRGGATKYGISLRFMAIEGLLDLDKDGYADFDINRDGRLDALDIALLNPRNAEAIYLRVFFIETGFWSLPRPFDAALFDFGVNAGAGSAVKILQRALNSFGSPVLKVDGQLGPQTRRMLDLRQQEGAVLAKVRAAAAGHYRSIIANDPSQKRFEKGWLKRAEELGRVA</sequence>
<dbReference type="STRING" id="69395.AQ619_13515"/>
<proteinExistence type="predicted"/>
<keyword evidence="4" id="KW-1185">Reference proteome</keyword>
<evidence type="ECO:0000313" key="4">
    <source>
        <dbReference type="Proteomes" id="UP000056905"/>
    </source>
</evidence>
<dbReference type="OrthoDB" id="9815229at2"/>
<name>A0A0P0P1N6_9CAUL</name>
<evidence type="ECO:0000313" key="3">
    <source>
        <dbReference type="EMBL" id="ALL14279.1"/>
    </source>
</evidence>
<dbReference type="Pfam" id="PF05838">
    <property type="entry name" value="Glyco_hydro_108"/>
    <property type="match status" value="1"/>
</dbReference>
<gene>
    <name evidence="3" type="ORF">AQ619_13515</name>
</gene>
<protein>
    <submittedName>
        <fullName evidence="3">Uncharacterized protein</fullName>
    </submittedName>
</protein>
<evidence type="ECO:0000259" key="2">
    <source>
        <dbReference type="Pfam" id="PF09374"/>
    </source>
</evidence>
<dbReference type="Proteomes" id="UP000056905">
    <property type="component" value="Chromosome"/>
</dbReference>
<dbReference type="AlphaFoldDB" id="A0A0P0P1N6"/>
<dbReference type="InterPro" id="IPR023346">
    <property type="entry name" value="Lysozyme-like_dom_sf"/>
</dbReference>
<feature type="domain" description="TtsA-like Glycoside hydrolase family 108" evidence="1">
    <location>
        <begin position="28"/>
        <end position="127"/>
    </location>
</feature>